<protein>
    <submittedName>
        <fullName evidence="4">Uracil-regulated protein 1</fullName>
    </submittedName>
</protein>
<feature type="domain" description="GTP cyclohydrolase II" evidence="2">
    <location>
        <begin position="351"/>
        <end position="448"/>
    </location>
</feature>
<feature type="compositionally biased region" description="Polar residues" evidence="1">
    <location>
        <begin position="42"/>
        <end position="64"/>
    </location>
</feature>
<reference evidence="4" key="1">
    <citation type="submission" date="2020-05" db="EMBL/GenBank/DDBJ databases">
        <title>Phylogenomic resolution of chytrid fungi.</title>
        <authorList>
            <person name="Stajich J.E."/>
            <person name="Amses K."/>
            <person name="Simmons R."/>
            <person name="Seto K."/>
            <person name="Myers J."/>
            <person name="Bonds A."/>
            <person name="Quandt C.A."/>
            <person name="Barry K."/>
            <person name="Liu P."/>
            <person name="Grigoriev I."/>
            <person name="Longcore J.E."/>
            <person name="James T.Y."/>
        </authorList>
    </citation>
    <scope>NUCLEOTIDE SEQUENCE</scope>
    <source>
        <strain evidence="4">JEL0476</strain>
    </source>
</reference>
<dbReference type="Proteomes" id="UP001211065">
    <property type="component" value="Unassembled WGS sequence"/>
</dbReference>
<dbReference type="AlphaFoldDB" id="A0AAD5TTX5"/>
<dbReference type="Gene3D" id="3.40.50.10990">
    <property type="entry name" value="GTP cyclohydrolase II"/>
    <property type="match status" value="1"/>
</dbReference>
<feature type="region of interest" description="Disordered" evidence="1">
    <location>
        <begin position="37"/>
        <end position="91"/>
    </location>
</feature>
<dbReference type="InterPro" id="IPR036144">
    <property type="entry name" value="RibA-like_sf"/>
</dbReference>
<dbReference type="Pfam" id="PF12471">
    <property type="entry name" value="GTP_CH_N"/>
    <property type="match status" value="1"/>
</dbReference>
<dbReference type="PANTHER" id="PTHR47259:SF2">
    <property type="entry name" value="URACIL-REGULATED PROTEIN 1"/>
    <property type="match status" value="1"/>
</dbReference>
<sequence>MEQALLNLTKEIQGLKTNQTLLLEKVEAYQRETSHEIRQLKAKSSNPGLSQTYDSENESESSFKPSVLSTSPSQSSRFSTSYTGASSATAKRTENVEKQLYNHRIVLTTYPGQVGVSPIPMKWGSADPSIRGPIVVSRHPDSIKLRNAVGAHGGSYSVYRALSIAMRELDPDHKPDLYNTEPVFKFGPHKSWNDPNQIVSLDPFGADIGELFKGQLKKGLDIRPTIAITRAHMRLAEIEDEVKRGLLKVDGKIVCSDAGELMVTKGAIEPVWWLPGVARRFGVEESTLRRALFEDTGGMYPELITRPDLKVFLPPIGGLSIYIFGNPAFLSDPSKKLTVRVHDECNGSAQEGGVGLIVYFRKEGRALGEVTKYLVYNARKRAEGGDTAALYFKRTENVAGVKDMRFQGTMPDVLHYLGITKIDRMISMSNMKYDAIVGSGIKIIERIPIPDGMLPPDSQVEIDAKVASGYFSHNQVVLDLESVKGRAWEDVEH</sequence>
<evidence type="ECO:0000259" key="2">
    <source>
        <dbReference type="Pfam" id="PF00925"/>
    </source>
</evidence>
<organism evidence="4 5">
    <name type="scientific">Clydaea vesicula</name>
    <dbReference type="NCBI Taxonomy" id="447962"/>
    <lineage>
        <taxon>Eukaryota</taxon>
        <taxon>Fungi</taxon>
        <taxon>Fungi incertae sedis</taxon>
        <taxon>Chytridiomycota</taxon>
        <taxon>Chytridiomycota incertae sedis</taxon>
        <taxon>Chytridiomycetes</taxon>
        <taxon>Lobulomycetales</taxon>
        <taxon>Lobulomycetaceae</taxon>
        <taxon>Clydaea</taxon>
    </lineage>
</organism>
<dbReference type="InterPro" id="IPR022163">
    <property type="entry name" value="GTP_CH_N"/>
</dbReference>
<evidence type="ECO:0000313" key="5">
    <source>
        <dbReference type="Proteomes" id="UP001211065"/>
    </source>
</evidence>
<dbReference type="SUPFAM" id="SSF142695">
    <property type="entry name" value="RibA-like"/>
    <property type="match status" value="1"/>
</dbReference>
<dbReference type="PANTHER" id="PTHR47259">
    <property type="match status" value="1"/>
</dbReference>
<evidence type="ECO:0000259" key="3">
    <source>
        <dbReference type="Pfam" id="PF12471"/>
    </source>
</evidence>
<proteinExistence type="predicted"/>
<dbReference type="EMBL" id="JADGJW010001358">
    <property type="protein sequence ID" value="KAJ3203950.1"/>
    <property type="molecule type" value="Genomic_DNA"/>
</dbReference>
<feature type="compositionally biased region" description="Low complexity" evidence="1">
    <location>
        <begin position="66"/>
        <end position="90"/>
    </location>
</feature>
<gene>
    <name evidence="4" type="primary">URG1</name>
    <name evidence="4" type="ORF">HK099_001312</name>
</gene>
<keyword evidence="5" id="KW-1185">Reference proteome</keyword>
<accession>A0AAD5TTX5</accession>
<dbReference type="InterPro" id="IPR032677">
    <property type="entry name" value="GTP_cyclohydro_II"/>
</dbReference>
<evidence type="ECO:0000313" key="4">
    <source>
        <dbReference type="EMBL" id="KAJ3203950.1"/>
    </source>
</evidence>
<dbReference type="Pfam" id="PF00925">
    <property type="entry name" value="GTP_cyclohydro2"/>
    <property type="match status" value="1"/>
</dbReference>
<evidence type="ECO:0000256" key="1">
    <source>
        <dbReference type="SAM" id="MobiDB-lite"/>
    </source>
</evidence>
<comment type="caution">
    <text evidence="4">The sequence shown here is derived from an EMBL/GenBank/DDBJ whole genome shotgun (WGS) entry which is preliminary data.</text>
</comment>
<feature type="domain" description="GTP cyclohydrolase N-terminal" evidence="3">
    <location>
        <begin position="104"/>
        <end position="295"/>
    </location>
</feature>
<name>A0AAD5TTX5_9FUNG</name>